<evidence type="ECO:0000313" key="3">
    <source>
        <dbReference type="Proteomes" id="UP000075901"/>
    </source>
</evidence>
<dbReference type="AlphaFoldDB" id="A0A182S9Q9"/>
<reference evidence="2" key="2">
    <citation type="submission" date="2020-05" db="UniProtKB">
        <authorList>
            <consortium name="EnsemblMetazoa"/>
        </authorList>
    </citation>
    <scope>IDENTIFICATION</scope>
    <source>
        <strain evidence="2">maculatus3</strain>
    </source>
</reference>
<evidence type="ECO:0000256" key="1">
    <source>
        <dbReference type="SAM" id="MobiDB-lite"/>
    </source>
</evidence>
<name>A0A182S9Q9_9DIPT</name>
<reference evidence="3" key="1">
    <citation type="submission" date="2013-09" db="EMBL/GenBank/DDBJ databases">
        <title>The Genome Sequence of Anopheles maculatus species B.</title>
        <authorList>
            <consortium name="The Broad Institute Genomics Platform"/>
            <person name="Neafsey D.E."/>
            <person name="Besansky N."/>
            <person name="Howell P."/>
            <person name="Walton C."/>
            <person name="Young S.K."/>
            <person name="Zeng Q."/>
            <person name="Gargeya S."/>
            <person name="Fitzgerald M."/>
            <person name="Haas B."/>
            <person name="Abouelleil A."/>
            <person name="Allen A.W."/>
            <person name="Alvarado L."/>
            <person name="Arachchi H.M."/>
            <person name="Berlin A.M."/>
            <person name="Chapman S.B."/>
            <person name="Gainer-Dewar J."/>
            <person name="Goldberg J."/>
            <person name="Griggs A."/>
            <person name="Gujja S."/>
            <person name="Hansen M."/>
            <person name="Howarth C."/>
            <person name="Imamovic A."/>
            <person name="Ireland A."/>
            <person name="Larimer J."/>
            <person name="McCowan C."/>
            <person name="Murphy C."/>
            <person name="Pearson M."/>
            <person name="Poon T.W."/>
            <person name="Priest M."/>
            <person name="Roberts A."/>
            <person name="Saif S."/>
            <person name="Shea T."/>
            <person name="Sisk P."/>
            <person name="Sykes S."/>
            <person name="Wortman J."/>
            <person name="Nusbaum C."/>
            <person name="Birren B."/>
        </authorList>
    </citation>
    <scope>NUCLEOTIDE SEQUENCE [LARGE SCALE GENOMIC DNA]</scope>
    <source>
        <strain evidence="3">maculatus3</strain>
    </source>
</reference>
<sequence>MCVDTLVDALQDFMGGNGEVVHGSDMMLGCTSGAFTGFEPSLLLTMEGNSSLLSDTRMVVLAVMSAERTRSPPASCDITTTDSKRPGSAAGTGVTVDTLARLLWFVSVDDVAAAAPSMPPTGSNDSVVISGQDFAVAISNEPPPLATSTGSTGLWQIIGFIIELAIASENAALYSVGELSSTKANICVSTTTK</sequence>
<organism evidence="2 3">
    <name type="scientific">Anopheles maculatus</name>
    <dbReference type="NCBI Taxonomy" id="74869"/>
    <lineage>
        <taxon>Eukaryota</taxon>
        <taxon>Metazoa</taxon>
        <taxon>Ecdysozoa</taxon>
        <taxon>Arthropoda</taxon>
        <taxon>Hexapoda</taxon>
        <taxon>Insecta</taxon>
        <taxon>Pterygota</taxon>
        <taxon>Neoptera</taxon>
        <taxon>Endopterygota</taxon>
        <taxon>Diptera</taxon>
        <taxon>Nematocera</taxon>
        <taxon>Culicoidea</taxon>
        <taxon>Culicidae</taxon>
        <taxon>Anophelinae</taxon>
        <taxon>Anopheles</taxon>
        <taxon>Anopheles maculatus group</taxon>
    </lineage>
</organism>
<dbReference type="EnsemblMetazoa" id="AMAM002487-RA">
    <property type="protein sequence ID" value="AMAM002487-PA"/>
    <property type="gene ID" value="AMAM002487"/>
</dbReference>
<protein>
    <submittedName>
        <fullName evidence="2">Uncharacterized protein</fullName>
    </submittedName>
</protein>
<proteinExistence type="predicted"/>
<keyword evidence="3" id="KW-1185">Reference proteome</keyword>
<evidence type="ECO:0000313" key="2">
    <source>
        <dbReference type="EnsemblMetazoa" id="AMAM002487-PA"/>
    </source>
</evidence>
<dbReference type="VEuPathDB" id="VectorBase:AMAM002487"/>
<dbReference type="Proteomes" id="UP000075901">
    <property type="component" value="Unassembled WGS sequence"/>
</dbReference>
<accession>A0A182S9Q9</accession>
<feature type="region of interest" description="Disordered" evidence="1">
    <location>
        <begin position="71"/>
        <end position="90"/>
    </location>
</feature>